<evidence type="ECO:0000313" key="2">
    <source>
        <dbReference type="EMBL" id="MDU0353084.1"/>
    </source>
</evidence>
<organism evidence="2 3">
    <name type="scientific">Paraglaciecola aquimarina</name>
    <dbReference type="NCBI Taxonomy" id="1235557"/>
    <lineage>
        <taxon>Bacteria</taxon>
        <taxon>Pseudomonadati</taxon>
        <taxon>Pseudomonadota</taxon>
        <taxon>Gammaproteobacteria</taxon>
        <taxon>Alteromonadales</taxon>
        <taxon>Alteromonadaceae</taxon>
        <taxon>Paraglaciecola</taxon>
    </lineage>
</organism>
<sequence>MIKNSYFWLLFTFFTVHLSAAEITNFNFTPASISKNLSQKTIRQIYQDHTGYIWLITQEGLSRFDGYQLLNFTHNPRATDSISSDNVRAAIEDKQNRLWVATDGGVKFV</sequence>
<dbReference type="EMBL" id="JAWDIO010000002">
    <property type="protein sequence ID" value="MDU0353084.1"/>
    <property type="molecule type" value="Genomic_DNA"/>
</dbReference>
<keyword evidence="3" id="KW-1185">Reference proteome</keyword>
<dbReference type="RefSeq" id="WP_316024779.1">
    <property type="nucleotide sequence ID" value="NZ_JAWDIO010000002.1"/>
</dbReference>
<dbReference type="InterPro" id="IPR015943">
    <property type="entry name" value="WD40/YVTN_repeat-like_dom_sf"/>
</dbReference>
<protein>
    <submittedName>
        <fullName evidence="2">Two-component regulator propeller domain-containing protein</fullName>
    </submittedName>
</protein>
<comment type="caution">
    <text evidence="2">The sequence shown here is derived from an EMBL/GenBank/DDBJ whole genome shotgun (WGS) entry which is preliminary data.</text>
</comment>
<feature type="signal peptide" evidence="1">
    <location>
        <begin position="1"/>
        <end position="20"/>
    </location>
</feature>
<accession>A0ABU3SSU3</accession>
<dbReference type="Pfam" id="PF07494">
    <property type="entry name" value="Reg_prop"/>
    <property type="match status" value="2"/>
</dbReference>
<dbReference type="InterPro" id="IPR011110">
    <property type="entry name" value="Reg_prop"/>
</dbReference>
<evidence type="ECO:0000313" key="3">
    <source>
        <dbReference type="Proteomes" id="UP001247805"/>
    </source>
</evidence>
<dbReference type="Proteomes" id="UP001247805">
    <property type="component" value="Unassembled WGS sequence"/>
</dbReference>
<proteinExistence type="predicted"/>
<reference evidence="2 3" key="1">
    <citation type="submission" date="2023-10" db="EMBL/GenBank/DDBJ databases">
        <title>Glaciecola aquimarina strain GGW-M5 nov., isolated from a coastal seawater.</title>
        <authorList>
            <person name="Bayburt H."/>
            <person name="Kim J.M."/>
            <person name="Choi B.J."/>
            <person name="Jeon C.O."/>
        </authorList>
    </citation>
    <scope>NUCLEOTIDE SEQUENCE [LARGE SCALE GENOMIC DNA]</scope>
    <source>
        <strain evidence="2 3">KCTC 32108</strain>
    </source>
</reference>
<dbReference type="Gene3D" id="2.130.10.10">
    <property type="entry name" value="YVTN repeat-like/Quinoprotein amine dehydrogenase"/>
    <property type="match status" value="1"/>
</dbReference>
<evidence type="ECO:0000256" key="1">
    <source>
        <dbReference type="SAM" id="SignalP"/>
    </source>
</evidence>
<name>A0ABU3SSU3_9ALTE</name>
<keyword evidence="1" id="KW-0732">Signal</keyword>
<feature type="chain" id="PRO_5045764367" evidence="1">
    <location>
        <begin position="21"/>
        <end position="109"/>
    </location>
</feature>
<gene>
    <name evidence="2" type="ORF">RS130_03300</name>
</gene>